<keyword evidence="3" id="KW-1185">Reference proteome</keyword>
<organism evidence="2 3">
    <name type="scientific">Acidiluteibacter ferrifornacis</name>
    <dbReference type="NCBI Taxonomy" id="2692424"/>
    <lineage>
        <taxon>Bacteria</taxon>
        <taxon>Pseudomonadati</taxon>
        <taxon>Bacteroidota</taxon>
        <taxon>Flavobacteriia</taxon>
        <taxon>Flavobacteriales</taxon>
        <taxon>Cryomorphaceae</taxon>
        <taxon>Acidiluteibacter</taxon>
    </lineage>
</organism>
<feature type="signal peptide" evidence="1">
    <location>
        <begin position="1"/>
        <end position="21"/>
    </location>
</feature>
<comment type="caution">
    <text evidence="2">The sequence shown here is derived from an EMBL/GenBank/DDBJ whole genome shotgun (WGS) entry which is preliminary data.</text>
</comment>
<protein>
    <recommendedName>
        <fullName evidence="4">DUF4468 domain-containing protein</fullName>
    </recommendedName>
</protein>
<gene>
    <name evidence="2" type="ORF">GQN54_03555</name>
</gene>
<evidence type="ECO:0000313" key="3">
    <source>
        <dbReference type="Proteomes" id="UP000470771"/>
    </source>
</evidence>
<sequence length="187" mass="21841">MNALPKFVAVLFLLISVAAFSKTPNTSTSFEYPTVLKQDSIKIVGLIYNNRNKLRKYTINIYIRNRLFKTVESSARYNFETNVPINSYCTIEINAKGYYTKRFIFDTSIPENYTKQIPEFSFDMDVFAEKELDGVNTSALDLPVGIVKYNNKKEEFEHNKSYTKKMKKVYKDLLIESQMQDRMQLTN</sequence>
<evidence type="ECO:0000256" key="1">
    <source>
        <dbReference type="SAM" id="SignalP"/>
    </source>
</evidence>
<dbReference type="EMBL" id="WWNE01000004">
    <property type="protein sequence ID" value="NBG65177.1"/>
    <property type="molecule type" value="Genomic_DNA"/>
</dbReference>
<proteinExistence type="predicted"/>
<dbReference type="Proteomes" id="UP000470771">
    <property type="component" value="Unassembled WGS sequence"/>
</dbReference>
<dbReference type="RefSeq" id="WP_160632064.1">
    <property type="nucleotide sequence ID" value="NZ_WWNE01000004.1"/>
</dbReference>
<accession>A0A6N9NJ11</accession>
<evidence type="ECO:0000313" key="2">
    <source>
        <dbReference type="EMBL" id="NBG65177.1"/>
    </source>
</evidence>
<keyword evidence="1" id="KW-0732">Signal</keyword>
<dbReference type="AlphaFoldDB" id="A0A6N9NJ11"/>
<reference evidence="2 3" key="1">
    <citation type="submission" date="2019-12" db="EMBL/GenBank/DDBJ databases">
        <authorList>
            <person name="Zhao J."/>
        </authorList>
    </citation>
    <scope>NUCLEOTIDE SEQUENCE [LARGE SCALE GENOMIC DNA]</scope>
    <source>
        <strain evidence="2 3">S-15</strain>
    </source>
</reference>
<name>A0A6N9NJ11_9FLAO</name>
<feature type="chain" id="PRO_5026691389" description="DUF4468 domain-containing protein" evidence="1">
    <location>
        <begin position="22"/>
        <end position="187"/>
    </location>
</feature>
<evidence type="ECO:0008006" key="4">
    <source>
        <dbReference type="Google" id="ProtNLM"/>
    </source>
</evidence>